<accession>A0A4U5NY53</accession>
<organism evidence="3 4">
    <name type="scientific">Steinernema carpocapsae</name>
    <name type="common">Entomopathogenic nematode</name>
    <dbReference type="NCBI Taxonomy" id="34508"/>
    <lineage>
        <taxon>Eukaryota</taxon>
        <taxon>Metazoa</taxon>
        <taxon>Ecdysozoa</taxon>
        <taxon>Nematoda</taxon>
        <taxon>Chromadorea</taxon>
        <taxon>Rhabditida</taxon>
        <taxon>Tylenchina</taxon>
        <taxon>Panagrolaimomorpha</taxon>
        <taxon>Strongyloidoidea</taxon>
        <taxon>Steinernematidae</taxon>
        <taxon>Steinernema</taxon>
    </lineage>
</organism>
<keyword evidence="1" id="KW-0175">Coiled coil</keyword>
<evidence type="ECO:0000313" key="3">
    <source>
        <dbReference type="EMBL" id="TKR88233.1"/>
    </source>
</evidence>
<evidence type="ECO:0000313" key="4">
    <source>
        <dbReference type="Proteomes" id="UP000298663"/>
    </source>
</evidence>
<reference evidence="3 4" key="1">
    <citation type="journal article" date="2015" name="Genome Biol.">
        <title>Comparative genomics of Steinernema reveals deeply conserved gene regulatory networks.</title>
        <authorList>
            <person name="Dillman A.R."/>
            <person name="Macchietto M."/>
            <person name="Porter C.F."/>
            <person name="Rogers A."/>
            <person name="Williams B."/>
            <person name="Antoshechkin I."/>
            <person name="Lee M.M."/>
            <person name="Goodwin Z."/>
            <person name="Lu X."/>
            <person name="Lewis E.E."/>
            <person name="Goodrich-Blair H."/>
            <person name="Stock S.P."/>
            <person name="Adams B.J."/>
            <person name="Sternberg P.W."/>
            <person name="Mortazavi A."/>
        </authorList>
    </citation>
    <scope>NUCLEOTIDE SEQUENCE [LARGE SCALE GENOMIC DNA]</scope>
    <source>
        <strain evidence="3 4">ALL</strain>
    </source>
</reference>
<dbReference type="EMBL" id="AZBU02000003">
    <property type="protein sequence ID" value="TKR88233.1"/>
    <property type="molecule type" value="Genomic_DNA"/>
</dbReference>
<feature type="coiled-coil region" evidence="1">
    <location>
        <begin position="61"/>
        <end position="106"/>
    </location>
</feature>
<feature type="region of interest" description="Disordered" evidence="2">
    <location>
        <begin position="33"/>
        <end position="54"/>
    </location>
</feature>
<dbReference type="Proteomes" id="UP000298663">
    <property type="component" value="Unassembled WGS sequence"/>
</dbReference>
<dbReference type="AlphaFoldDB" id="A0A4U5NY53"/>
<evidence type="ECO:0000256" key="1">
    <source>
        <dbReference type="SAM" id="Coils"/>
    </source>
</evidence>
<feature type="compositionally biased region" description="Low complexity" evidence="2">
    <location>
        <begin position="33"/>
        <end position="46"/>
    </location>
</feature>
<reference evidence="3 4" key="2">
    <citation type="journal article" date="2019" name="G3 (Bethesda)">
        <title>Hybrid Assembly of the Genome of the Entomopathogenic Nematode Steinernema carpocapsae Identifies the X-Chromosome.</title>
        <authorList>
            <person name="Serra L."/>
            <person name="Macchietto M."/>
            <person name="Macias-Munoz A."/>
            <person name="McGill C.J."/>
            <person name="Rodriguez I.M."/>
            <person name="Rodriguez B."/>
            <person name="Murad R."/>
            <person name="Mortazavi A."/>
        </authorList>
    </citation>
    <scope>NUCLEOTIDE SEQUENCE [LARGE SCALE GENOMIC DNA]</scope>
    <source>
        <strain evidence="3 4">ALL</strain>
    </source>
</reference>
<keyword evidence="4" id="KW-1185">Reference proteome</keyword>
<gene>
    <name evidence="3" type="ORF">L596_012512</name>
</gene>
<sequence length="114" mass="13126">MSAECQAVYDILQNGSGNIPGMQQAPMLQQMMQQMQPSMPQPQLSSRPVAPPVNDSADRIVHRFLSALDDMEDLLRQQQENELLVNQRMNQRIQQQRRLIQSYLESRMDGDGRQ</sequence>
<protein>
    <submittedName>
        <fullName evidence="3">Uncharacterized protein</fullName>
    </submittedName>
</protein>
<evidence type="ECO:0000256" key="2">
    <source>
        <dbReference type="SAM" id="MobiDB-lite"/>
    </source>
</evidence>
<name>A0A4U5NY53_STECR</name>
<proteinExistence type="predicted"/>
<comment type="caution">
    <text evidence="3">The sequence shown here is derived from an EMBL/GenBank/DDBJ whole genome shotgun (WGS) entry which is preliminary data.</text>
</comment>